<dbReference type="SUPFAM" id="SSF52833">
    <property type="entry name" value="Thioredoxin-like"/>
    <property type="match status" value="1"/>
</dbReference>
<evidence type="ECO:0000256" key="2">
    <source>
        <dbReference type="ARBA" id="ARBA00022559"/>
    </source>
</evidence>
<comment type="function">
    <text evidence="11">Thiol-specific peroxidase that catalyzes the reduction of hydrogen peroxide and organic hydroperoxides to water and alcohols, respectively. Plays a role in cell protection against oxidative stress by detoxifying peroxides.</text>
</comment>
<protein>
    <recommendedName>
        <fullName evidence="7">Putative peroxiredoxin</fullName>
    </recommendedName>
    <alternativeName>
        <fullName evidence="8">Thioredoxin reductase</fullName>
    </alternativeName>
    <alternativeName>
        <fullName evidence="9">Thioredoxin-dependent peroxiredoxin</fullName>
    </alternativeName>
</protein>
<gene>
    <name evidence="13" type="ORF">ONZ51_g8955</name>
</gene>
<comment type="similarity">
    <text evidence="1 11">Belongs to the peroxiredoxin family. Prx5 subfamily.</text>
</comment>
<name>A0AAD7TMJ9_9APHY</name>
<evidence type="ECO:0000256" key="7">
    <source>
        <dbReference type="ARBA" id="ARBA00074156"/>
    </source>
</evidence>
<reference evidence="13" key="1">
    <citation type="submission" date="2022-11" db="EMBL/GenBank/DDBJ databases">
        <title>Genome Sequence of Cubamyces cubensis.</title>
        <authorList>
            <person name="Buettner E."/>
        </authorList>
    </citation>
    <scope>NUCLEOTIDE SEQUENCE</scope>
    <source>
        <strain evidence="13">MPL-01</strain>
    </source>
</reference>
<dbReference type="EMBL" id="JAPEVG010000287">
    <property type="protein sequence ID" value="KAJ8469501.1"/>
    <property type="molecule type" value="Genomic_DNA"/>
</dbReference>
<evidence type="ECO:0000256" key="6">
    <source>
        <dbReference type="ARBA" id="ARBA00063543"/>
    </source>
</evidence>
<dbReference type="PANTHER" id="PTHR10430">
    <property type="entry name" value="PEROXIREDOXIN"/>
    <property type="match status" value="1"/>
</dbReference>
<feature type="domain" description="Redoxin" evidence="12">
    <location>
        <begin position="7"/>
        <end position="172"/>
    </location>
</feature>
<dbReference type="PANTHER" id="PTHR10430:SF16">
    <property type="entry name" value="PEROXIREDOXIN-5, MITOCHONDRIAL"/>
    <property type="match status" value="1"/>
</dbReference>
<organism evidence="13 14">
    <name type="scientific">Trametes cubensis</name>
    <dbReference type="NCBI Taxonomy" id="1111947"/>
    <lineage>
        <taxon>Eukaryota</taxon>
        <taxon>Fungi</taxon>
        <taxon>Dikarya</taxon>
        <taxon>Basidiomycota</taxon>
        <taxon>Agaricomycotina</taxon>
        <taxon>Agaricomycetes</taxon>
        <taxon>Polyporales</taxon>
        <taxon>Polyporaceae</taxon>
        <taxon>Trametes</taxon>
    </lineage>
</organism>
<evidence type="ECO:0000256" key="4">
    <source>
        <dbReference type="ARBA" id="ARBA00023002"/>
    </source>
</evidence>
<evidence type="ECO:0000256" key="10">
    <source>
        <dbReference type="PIRSR" id="PIRSR637944-1"/>
    </source>
</evidence>
<keyword evidence="14" id="KW-1185">Reference proteome</keyword>
<proteinExistence type="inferred from homology"/>
<dbReference type="GO" id="GO:0042744">
    <property type="term" value="P:hydrogen peroxide catabolic process"/>
    <property type="evidence" value="ECO:0007669"/>
    <property type="project" value="TreeGrafter"/>
</dbReference>
<keyword evidence="2 11" id="KW-0575">Peroxidase</keyword>
<dbReference type="GO" id="GO:0005777">
    <property type="term" value="C:peroxisome"/>
    <property type="evidence" value="ECO:0007669"/>
    <property type="project" value="TreeGrafter"/>
</dbReference>
<keyword evidence="5 11" id="KW-0676">Redox-active center</keyword>
<dbReference type="Gene3D" id="3.40.30.10">
    <property type="entry name" value="Glutaredoxin"/>
    <property type="match status" value="1"/>
</dbReference>
<evidence type="ECO:0000256" key="8">
    <source>
        <dbReference type="ARBA" id="ARBA00076301"/>
    </source>
</evidence>
<evidence type="ECO:0000256" key="1">
    <source>
        <dbReference type="ARBA" id="ARBA00010505"/>
    </source>
</evidence>
<evidence type="ECO:0000313" key="14">
    <source>
        <dbReference type="Proteomes" id="UP001215151"/>
    </source>
</evidence>
<evidence type="ECO:0000256" key="11">
    <source>
        <dbReference type="RuleBase" id="RU366011"/>
    </source>
</evidence>
<dbReference type="AlphaFoldDB" id="A0AAD7TMJ9"/>
<dbReference type="InterPro" id="IPR013740">
    <property type="entry name" value="Redoxin"/>
</dbReference>
<dbReference type="FunFam" id="3.40.30.10:FF:000020">
    <property type="entry name" value="Peroxiredoxin"/>
    <property type="match status" value="1"/>
</dbReference>
<dbReference type="InterPro" id="IPR036249">
    <property type="entry name" value="Thioredoxin-like_sf"/>
</dbReference>
<dbReference type="Proteomes" id="UP001215151">
    <property type="component" value="Unassembled WGS sequence"/>
</dbReference>
<dbReference type="Pfam" id="PF08534">
    <property type="entry name" value="Redoxin"/>
    <property type="match status" value="1"/>
</dbReference>
<dbReference type="GO" id="GO:0034599">
    <property type="term" value="P:cellular response to oxidative stress"/>
    <property type="evidence" value="ECO:0007669"/>
    <property type="project" value="InterPro"/>
</dbReference>
<sequence length="175" mass="18315">MATPSIKVGDEVPQGTFVHVPYTPELAEASACGIPSKVSTDAWKGKKVLIFAVPGAFTPSCHANHAPPYLAKVDELKAKGIDEIAVLSANDPFVLSGWSRILGFGDKILALSDPDTAWTSKLGLTVDLSGAGIGLGKRTTRFALVLDDLKVKYLGVEPDPTKVTVSGVDAVLSSI</sequence>
<evidence type="ECO:0000256" key="3">
    <source>
        <dbReference type="ARBA" id="ARBA00022862"/>
    </source>
</evidence>
<comment type="caution">
    <text evidence="13">The sequence shown here is derived from an EMBL/GenBank/DDBJ whole genome shotgun (WGS) entry which is preliminary data.</text>
</comment>
<evidence type="ECO:0000259" key="12">
    <source>
        <dbReference type="Pfam" id="PF08534"/>
    </source>
</evidence>
<dbReference type="CDD" id="cd03013">
    <property type="entry name" value="PRX5_like"/>
    <property type="match status" value="1"/>
</dbReference>
<keyword evidence="4 11" id="KW-0560">Oxidoreductase</keyword>
<feature type="active site" description="Cysteine sulfenic acid (-SOH) intermediate" evidence="10">
    <location>
        <position position="61"/>
    </location>
</feature>
<accession>A0AAD7TMJ9</accession>
<dbReference type="GO" id="GO:0045454">
    <property type="term" value="P:cell redox homeostasis"/>
    <property type="evidence" value="ECO:0007669"/>
    <property type="project" value="TreeGrafter"/>
</dbReference>
<evidence type="ECO:0000256" key="5">
    <source>
        <dbReference type="ARBA" id="ARBA00023284"/>
    </source>
</evidence>
<dbReference type="GO" id="GO:0008379">
    <property type="term" value="F:thioredoxin peroxidase activity"/>
    <property type="evidence" value="ECO:0007669"/>
    <property type="project" value="InterPro"/>
</dbReference>
<evidence type="ECO:0000256" key="9">
    <source>
        <dbReference type="ARBA" id="ARBA00079296"/>
    </source>
</evidence>
<dbReference type="InterPro" id="IPR037944">
    <property type="entry name" value="PRX5-like"/>
</dbReference>
<comment type="subunit">
    <text evidence="6">Homodimer; disulfide-linked, upon oxidation.</text>
</comment>
<keyword evidence="3 11" id="KW-0049">Antioxidant</keyword>
<evidence type="ECO:0000313" key="13">
    <source>
        <dbReference type="EMBL" id="KAJ8469501.1"/>
    </source>
</evidence>
<dbReference type="GO" id="GO:0005739">
    <property type="term" value="C:mitochondrion"/>
    <property type="evidence" value="ECO:0007669"/>
    <property type="project" value="TreeGrafter"/>
</dbReference>